<proteinExistence type="predicted"/>
<accession>A0A5P3AYW2</accession>
<name>A0A5P3AYW2_PHOVU</name>
<reference evidence="1 2" key="1">
    <citation type="submission" date="2019-09" db="EMBL/GenBank/DDBJ databases">
        <title>Commensal-derived Metabolites Govern Vibrio cholerae Pathogenesis in Host.</title>
        <authorList>
            <person name="Yoon S.S."/>
            <person name="Yoon M.Y."/>
        </authorList>
    </citation>
    <scope>NUCLEOTIDE SEQUENCE [LARGE SCALE GENOMIC DNA]</scope>
    <source>
        <strain evidence="1 2">VIC01</strain>
    </source>
</reference>
<evidence type="ECO:0000313" key="2">
    <source>
        <dbReference type="Proteomes" id="UP000326091"/>
    </source>
</evidence>
<protein>
    <submittedName>
        <fullName evidence="1">Uncharacterized protein</fullName>
    </submittedName>
</protein>
<gene>
    <name evidence="1" type="ORF">VIC01_03887</name>
</gene>
<dbReference type="AlphaFoldDB" id="A0A5P3AYW2"/>
<dbReference type="Proteomes" id="UP000326091">
    <property type="component" value="Chromosome"/>
</dbReference>
<dbReference type="EMBL" id="CP043529">
    <property type="protein sequence ID" value="QEW38263.1"/>
    <property type="molecule type" value="Genomic_DNA"/>
</dbReference>
<evidence type="ECO:0000313" key="1">
    <source>
        <dbReference type="EMBL" id="QEW38263.1"/>
    </source>
</evidence>
<sequence length="33" mass="3760">MNYDRAQDVVITVLEVITSVLKGIKKLKSLKKK</sequence>
<organism evidence="1 2">
    <name type="scientific">Phocaeicola vulgatus</name>
    <name type="common">Bacteroides vulgatus</name>
    <dbReference type="NCBI Taxonomy" id="821"/>
    <lineage>
        <taxon>Bacteria</taxon>
        <taxon>Pseudomonadati</taxon>
        <taxon>Bacteroidota</taxon>
        <taxon>Bacteroidia</taxon>
        <taxon>Bacteroidales</taxon>
        <taxon>Bacteroidaceae</taxon>
        <taxon>Phocaeicola</taxon>
    </lineage>
</organism>